<evidence type="ECO:0000313" key="2">
    <source>
        <dbReference type="EMBL" id="TMR34821.1"/>
    </source>
</evidence>
<feature type="chain" id="PRO_5024305181" description="Secreted protein" evidence="1">
    <location>
        <begin position="33"/>
        <end position="135"/>
    </location>
</feature>
<dbReference type="Proteomes" id="UP000306628">
    <property type="component" value="Unassembled WGS sequence"/>
</dbReference>
<gene>
    <name evidence="2" type="ORF">ETD85_15550</name>
</gene>
<evidence type="ECO:0000313" key="3">
    <source>
        <dbReference type="Proteomes" id="UP000306628"/>
    </source>
</evidence>
<evidence type="ECO:0000256" key="1">
    <source>
        <dbReference type="SAM" id="SignalP"/>
    </source>
</evidence>
<feature type="signal peptide" evidence="1">
    <location>
        <begin position="1"/>
        <end position="32"/>
    </location>
</feature>
<dbReference type="AlphaFoldDB" id="A0A5S4GQK0"/>
<keyword evidence="1" id="KW-0732">Signal</keyword>
<accession>A0A5S4GQK0</accession>
<name>A0A5S4GQK0_9ACTN</name>
<protein>
    <recommendedName>
        <fullName evidence="4">Secreted protein</fullName>
    </recommendedName>
</protein>
<organism evidence="2 3">
    <name type="scientific">Nonomuraea zeae</name>
    <dbReference type="NCBI Taxonomy" id="1642303"/>
    <lineage>
        <taxon>Bacteria</taxon>
        <taxon>Bacillati</taxon>
        <taxon>Actinomycetota</taxon>
        <taxon>Actinomycetes</taxon>
        <taxon>Streptosporangiales</taxon>
        <taxon>Streptosporangiaceae</taxon>
        <taxon>Nonomuraea</taxon>
    </lineage>
</organism>
<evidence type="ECO:0008006" key="4">
    <source>
        <dbReference type="Google" id="ProtNLM"/>
    </source>
</evidence>
<reference evidence="2 3" key="1">
    <citation type="submission" date="2019-05" db="EMBL/GenBank/DDBJ databases">
        <title>Draft genome sequence of Nonomuraea zeae DSM 100528.</title>
        <authorList>
            <person name="Saricaoglu S."/>
            <person name="Isik K."/>
        </authorList>
    </citation>
    <scope>NUCLEOTIDE SEQUENCE [LARGE SCALE GENOMIC DNA]</scope>
    <source>
        <strain evidence="2 3">DSM 100528</strain>
    </source>
</reference>
<dbReference type="EMBL" id="VCKX01000040">
    <property type="protein sequence ID" value="TMR34821.1"/>
    <property type="molecule type" value="Genomic_DNA"/>
</dbReference>
<proteinExistence type="predicted"/>
<keyword evidence="3" id="KW-1185">Reference proteome</keyword>
<sequence length="135" mass="14256">MTIRRISKASTASLLLLGSIAIGFGIPNPAYAAVTCTHQIEWYTSRYEVSAGDVWRCTGNVYAIRPIIAITKPRYAGGSDTTHLGVSSASSWATLANASGSQQYCASSLGTVWYTHGSFPVGGHTPPKKTSCINA</sequence>
<dbReference type="RefSeq" id="WP_138690416.1">
    <property type="nucleotide sequence ID" value="NZ_JBHSAZ010000039.1"/>
</dbReference>
<comment type="caution">
    <text evidence="2">The sequence shown here is derived from an EMBL/GenBank/DDBJ whole genome shotgun (WGS) entry which is preliminary data.</text>
</comment>